<protein>
    <submittedName>
        <fullName evidence="1">Uncharacterized protein</fullName>
    </submittedName>
</protein>
<gene>
    <name evidence="1" type="ORF">CYFUS_006790</name>
</gene>
<dbReference type="AlphaFoldDB" id="A0A250JBP6"/>
<evidence type="ECO:0000313" key="1">
    <source>
        <dbReference type="EMBL" id="ATB41325.1"/>
    </source>
</evidence>
<evidence type="ECO:0000313" key="2">
    <source>
        <dbReference type="Proteomes" id="UP000217257"/>
    </source>
</evidence>
<dbReference type="EMBL" id="CP022098">
    <property type="protein sequence ID" value="ATB41325.1"/>
    <property type="molecule type" value="Genomic_DNA"/>
</dbReference>
<dbReference type="RefSeq" id="WP_157758827.1">
    <property type="nucleotide sequence ID" value="NZ_CP022098.1"/>
</dbReference>
<organism evidence="1 2">
    <name type="scientific">Cystobacter fuscus</name>
    <dbReference type="NCBI Taxonomy" id="43"/>
    <lineage>
        <taxon>Bacteria</taxon>
        <taxon>Pseudomonadati</taxon>
        <taxon>Myxococcota</taxon>
        <taxon>Myxococcia</taxon>
        <taxon>Myxococcales</taxon>
        <taxon>Cystobacterineae</taxon>
        <taxon>Archangiaceae</taxon>
        <taxon>Cystobacter</taxon>
    </lineage>
</organism>
<proteinExistence type="predicted"/>
<accession>A0A250JBP6</accession>
<name>A0A250JBP6_9BACT</name>
<sequence length="356" mass="40195">MATSPKRVNLRPASNLRDLLLNIPMNAGTNVNDDDGRGRTWERLHRHLGVLHPLNNGYACGNFALSGGTDGNFNELGTEHSVPLSWIIDPYGRNPYRVYYNHTGIDPGRVARTRDGDEYAWKGRYAYQGRNNVLDDHAAVFNFIPGVIGDNGEMPNPNYSLSGSEWTGLQNLWRDACREALRWKKVGRRGNGGRASFNDAETTSDWGDRLRSLDDHEALNAAEQSVLRNRGPLHDSASMKFFHKLMKRVAELYGWKIKDYDEAPNPGRAMGYRNGVGIAVTSCSWWAADHWGFVVTNARNPDGDDMPYAFFQQVPTCNGNLDCYGTRLWDEGRAITVLWVESVPQLVLDKIRDHYY</sequence>
<dbReference type="Proteomes" id="UP000217257">
    <property type="component" value="Chromosome"/>
</dbReference>
<dbReference type="KEGG" id="cfus:CYFUS_006790"/>
<reference evidence="1 2" key="1">
    <citation type="submission" date="2017-06" db="EMBL/GenBank/DDBJ databases">
        <title>Sequencing and comparative analysis of myxobacterial genomes.</title>
        <authorList>
            <person name="Rupp O."/>
            <person name="Goesmann A."/>
            <person name="Sogaard-Andersen L."/>
        </authorList>
    </citation>
    <scope>NUCLEOTIDE SEQUENCE [LARGE SCALE GENOMIC DNA]</scope>
    <source>
        <strain evidence="1 2">DSM 52655</strain>
    </source>
</reference>